<dbReference type="Proteomes" id="UP000009005">
    <property type="component" value="Chromosome"/>
</dbReference>
<dbReference type="STRING" id="1197325.WEN_01260"/>
<protein>
    <submittedName>
        <fullName evidence="3">Uncharacterized protein</fullName>
    </submittedName>
</protein>
<feature type="region of interest" description="Disordered" evidence="1">
    <location>
        <begin position="76"/>
        <end position="97"/>
    </location>
</feature>
<accession>I6YAQ9</accession>
<organism evidence="3 4">
    <name type="scientific">Mycoplasma wenyonii (strain Massachusetts)</name>
    <name type="common">Eperythrozoon wenyonii</name>
    <dbReference type="NCBI Taxonomy" id="1197325"/>
    <lineage>
        <taxon>Bacteria</taxon>
        <taxon>Bacillati</taxon>
        <taxon>Mycoplasmatota</taxon>
        <taxon>Mollicutes</taxon>
        <taxon>Mycoplasmataceae</taxon>
        <taxon>Mycoplasma</taxon>
    </lineage>
</organism>
<evidence type="ECO:0000313" key="4">
    <source>
        <dbReference type="Proteomes" id="UP000009005"/>
    </source>
</evidence>
<proteinExistence type="predicted"/>
<evidence type="ECO:0000313" key="3">
    <source>
        <dbReference type="EMBL" id="AFN65051.1"/>
    </source>
</evidence>
<reference evidence="3 4" key="1">
    <citation type="journal article" date="2012" name="J. Bacteriol.">
        <title>Complete genome sequence of Mycoplasma wenyonii strain Massachusetts.</title>
        <authorList>
            <person name="Dos Santos A.P."/>
            <person name="Guimaraes A.M."/>
            <person name="do Nascimento N.C."/>
            <person name="Sanmiguel P.J."/>
            <person name="Messick J.B."/>
        </authorList>
    </citation>
    <scope>NUCLEOTIDE SEQUENCE [LARGE SCALE GENOMIC DNA]</scope>
    <source>
        <strain evidence="3 4">Massachusetts</strain>
    </source>
</reference>
<name>I6YAQ9_MYCWM</name>
<evidence type="ECO:0000256" key="2">
    <source>
        <dbReference type="SAM" id="Phobius"/>
    </source>
</evidence>
<keyword evidence="4" id="KW-1185">Reference proteome</keyword>
<sequence>MSTFPWKTVAYLLTGGTVIAGGASIPALIKYSEEIKEHTVTKTRHSSSTCSKGKVTTVTEISIQTDTRMGEDAQNVVTKQEKTETEDGECKEVELSS</sequence>
<gene>
    <name evidence="3" type="ordered locus">WEN_01260</name>
</gene>
<dbReference type="HOGENOM" id="CLU_2343756_0_0_14"/>
<keyword evidence="2" id="KW-0472">Membrane</keyword>
<feature type="compositionally biased region" description="Basic and acidic residues" evidence="1">
    <location>
        <begin position="79"/>
        <end position="97"/>
    </location>
</feature>
<dbReference type="KEGG" id="mwe:WEN_01260"/>
<keyword evidence="2" id="KW-0812">Transmembrane</keyword>
<dbReference type="AlphaFoldDB" id="I6YAQ9"/>
<dbReference type="RefSeq" id="WP_014849761.1">
    <property type="nucleotide sequence ID" value="NC_018149.1"/>
</dbReference>
<keyword evidence="2" id="KW-1133">Transmembrane helix</keyword>
<feature type="transmembrane region" description="Helical" evidence="2">
    <location>
        <begin position="6"/>
        <end position="29"/>
    </location>
</feature>
<dbReference type="PATRIC" id="fig|1197325.3.peg.273"/>
<evidence type="ECO:0000256" key="1">
    <source>
        <dbReference type="SAM" id="MobiDB-lite"/>
    </source>
</evidence>
<dbReference type="EMBL" id="CP003703">
    <property type="protein sequence ID" value="AFN65051.1"/>
    <property type="molecule type" value="Genomic_DNA"/>
</dbReference>